<gene>
    <name evidence="3" type="ORF">SAMN04487854_10732</name>
</gene>
<feature type="chain" id="PRO_5045856674" evidence="2">
    <location>
        <begin position="26"/>
        <end position="182"/>
    </location>
</feature>
<dbReference type="EMBL" id="FPAZ01000007">
    <property type="protein sequence ID" value="SFT68354.1"/>
    <property type="molecule type" value="Genomic_DNA"/>
</dbReference>
<accession>A0ABY1GNX0</accession>
<dbReference type="PROSITE" id="PS51257">
    <property type="entry name" value="PROKAR_LIPOPROTEIN"/>
    <property type="match status" value="1"/>
</dbReference>
<comment type="caution">
    <text evidence="3">The sequence shown here is derived from an EMBL/GenBank/DDBJ whole genome shotgun (WGS) entry which is preliminary data.</text>
</comment>
<proteinExistence type="predicted"/>
<feature type="coiled-coil region" evidence="1">
    <location>
        <begin position="51"/>
        <end position="127"/>
    </location>
</feature>
<dbReference type="Proteomes" id="UP000183805">
    <property type="component" value="Unassembled WGS sequence"/>
</dbReference>
<evidence type="ECO:0000256" key="1">
    <source>
        <dbReference type="SAM" id="Coils"/>
    </source>
</evidence>
<keyword evidence="2" id="KW-0732">Signal</keyword>
<evidence type="ECO:0000313" key="4">
    <source>
        <dbReference type="Proteomes" id="UP000183805"/>
    </source>
</evidence>
<organism evidence="3 4">
    <name type="scientific">Pseudoalteromonas lipolytica</name>
    <dbReference type="NCBI Taxonomy" id="570156"/>
    <lineage>
        <taxon>Bacteria</taxon>
        <taxon>Pseudomonadati</taxon>
        <taxon>Pseudomonadota</taxon>
        <taxon>Gammaproteobacteria</taxon>
        <taxon>Alteromonadales</taxon>
        <taxon>Pseudoalteromonadaceae</taxon>
        <taxon>Pseudoalteromonas</taxon>
    </lineage>
</organism>
<evidence type="ECO:0000256" key="2">
    <source>
        <dbReference type="SAM" id="SignalP"/>
    </source>
</evidence>
<reference evidence="3 4" key="1">
    <citation type="submission" date="2016-10" db="EMBL/GenBank/DDBJ databases">
        <authorList>
            <person name="Varghese N."/>
            <person name="Submissions S."/>
        </authorList>
    </citation>
    <scope>NUCLEOTIDE SEQUENCE [LARGE SCALE GENOMIC DNA]</scope>
    <source>
        <strain evidence="3 4">CGMCC 1.8499</strain>
    </source>
</reference>
<sequence>MNLVRITTSALLAAATTACIGLSSASTTIDDNNYRVITFKDCKKVHEGTLNNEQIAAYQQLKREQEKLESLELPLSDMEEQVTAYSQQIEAITNKAVVEDENHLRINKSLLKEQDKLTKQLDELIASHDADFKALDEQAKHMEKAATLFDEAMKPMMEQNETTHLQILAPGETEKPGCFYTI</sequence>
<feature type="signal peptide" evidence="2">
    <location>
        <begin position="1"/>
        <end position="25"/>
    </location>
</feature>
<keyword evidence="1" id="KW-0175">Coiled coil</keyword>
<protein>
    <submittedName>
        <fullName evidence="3">Uncharacterized protein</fullName>
    </submittedName>
</protein>
<keyword evidence="4" id="KW-1185">Reference proteome</keyword>
<evidence type="ECO:0000313" key="3">
    <source>
        <dbReference type="EMBL" id="SFT68354.1"/>
    </source>
</evidence>
<name>A0ABY1GNX0_9GAMM</name>
<dbReference type="RefSeq" id="WP_074988986.1">
    <property type="nucleotide sequence ID" value="NZ_FPAZ01000007.1"/>
</dbReference>